<dbReference type="EMBL" id="JBHUKU010000017">
    <property type="protein sequence ID" value="MFD2462608.1"/>
    <property type="molecule type" value="Genomic_DNA"/>
</dbReference>
<evidence type="ECO:0000313" key="2">
    <source>
        <dbReference type="Proteomes" id="UP001597419"/>
    </source>
</evidence>
<evidence type="ECO:0000313" key="1">
    <source>
        <dbReference type="EMBL" id="MFD2462608.1"/>
    </source>
</evidence>
<name>A0ABW5GP75_9PSEU</name>
<accession>A0ABW5GP75</accession>
<gene>
    <name evidence="1" type="ORF">ACFSYJ_28630</name>
</gene>
<reference evidence="2" key="1">
    <citation type="journal article" date="2019" name="Int. J. Syst. Evol. Microbiol.">
        <title>The Global Catalogue of Microorganisms (GCM) 10K type strain sequencing project: providing services to taxonomists for standard genome sequencing and annotation.</title>
        <authorList>
            <consortium name="The Broad Institute Genomics Platform"/>
            <consortium name="The Broad Institute Genome Sequencing Center for Infectious Disease"/>
            <person name="Wu L."/>
            <person name="Ma J."/>
        </authorList>
    </citation>
    <scope>NUCLEOTIDE SEQUENCE [LARGE SCALE GENOMIC DNA]</scope>
    <source>
        <strain evidence="2">CGMCC 4.7643</strain>
    </source>
</reference>
<organism evidence="1 2">
    <name type="scientific">Amycolatopsis samaneae</name>
    <dbReference type="NCBI Taxonomy" id="664691"/>
    <lineage>
        <taxon>Bacteria</taxon>
        <taxon>Bacillati</taxon>
        <taxon>Actinomycetota</taxon>
        <taxon>Actinomycetes</taxon>
        <taxon>Pseudonocardiales</taxon>
        <taxon>Pseudonocardiaceae</taxon>
        <taxon>Amycolatopsis</taxon>
    </lineage>
</organism>
<dbReference type="RefSeq" id="WP_345403715.1">
    <property type="nucleotide sequence ID" value="NZ_BAABHG010000015.1"/>
</dbReference>
<comment type="caution">
    <text evidence="1">The sequence shown here is derived from an EMBL/GenBank/DDBJ whole genome shotgun (WGS) entry which is preliminary data.</text>
</comment>
<sequence length="237" mass="25877">MSSTFQPRPLREIQRRLSLTISTSSIAFDGWSLSSDLPDQMLSLAEVVDLAQLKTTSPDAKAAIWAEVVRLAQTDPQLWRPVVVILAAPALVNMARQVAEEFGVDADDAEGDLVVGLLEAAQTADPSMRGLAAHLKRVARTRAMYTSSMRETNYHSDQPMRAVPLAPRSGHVDMVLADAIAQNFLTRAESELIARTRIEGLAISVVARELGFPPGHGAVAREHAERKLLEYLSRSGR</sequence>
<dbReference type="Proteomes" id="UP001597419">
    <property type="component" value="Unassembled WGS sequence"/>
</dbReference>
<keyword evidence="2" id="KW-1185">Reference proteome</keyword>
<proteinExistence type="predicted"/>
<protein>
    <submittedName>
        <fullName evidence="1">Uncharacterized protein</fullName>
    </submittedName>
</protein>